<dbReference type="EMBL" id="QJKJ01008105">
    <property type="protein sequence ID" value="RDX80778.1"/>
    <property type="molecule type" value="Genomic_DNA"/>
</dbReference>
<sequence>MAYNQAGHERKLQLQVLEELRLEADENSQIYKEKVKRFHDKKILRKEFNVSQKILLFNSQLKLIVSKLRSRWDGLFVVTNVFPYGVVEVRDEVNNQNFMVNGHQLKPYYEGPNLSLNVGELITSPIPRKTMIHPNLGGQRSFGIVLGVGSTISVRGTP</sequence>
<organism evidence="1 2">
    <name type="scientific">Mucuna pruriens</name>
    <name type="common">Velvet bean</name>
    <name type="synonym">Dolichos pruriens</name>
    <dbReference type="NCBI Taxonomy" id="157652"/>
    <lineage>
        <taxon>Eukaryota</taxon>
        <taxon>Viridiplantae</taxon>
        <taxon>Streptophyta</taxon>
        <taxon>Embryophyta</taxon>
        <taxon>Tracheophyta</taxon>
        <taxon>Spermatophyta</taxon>
        <taxon>Magnoliopsida</taxon>
        <taxon>eudicotyledons</taxon>
        <taxon>Gunneridae</taxon>
        <taxon>Pentapetalae</taxon>
        <taxon>rosids</taxon>
        <taxon>fabids</taxon>
        <taxon>Fabales</taxon>
        <taxon>Fabaceae</taxon>
        <taxon>Papilionoideae</taxon>
        <taxon>50 kb inversion clade</taxon>
        <taxon>NPAAA clade</taxon>
        <taxon>indigoferoid/millettioid clade</taxon>
        <taxon>Phaseoleae</taxon>
        <taxon>Mucuna</taxon>
    </lineage>
</organism>
<accession>A0A371FR49</accession>
<dbReference type="OrthoDB" id="1723222at2759"/>
<evidence type="ECO:0000313" key="2">
    <source>
        <dbReference type="Proteomes" id="UP000257109"/>
    </source>
</evidence>
<dbReference type="Proteomes" id="UP000257109">
    <property type="component" value="Unassembled WGS sequence"/>
</dbReference>
<evidence type="ECO:0000313" key="1">
    <source>
        <dbReference type="EMBL" id="RDX80778.1"/>
    </source>
</evidence>
<proteinExistence type="predicted"/>
<protein>
    <submittedName>
        <fullName evidence="1">Uncharacterized protein</fullName>
    </submittedName>
</protein>
<comment type="caution">
    <text evidence="1">The sequence shown here is derived from an EMBL/GenBank/DDBJ whole genome shotgun (WGS) entry which is preliminary data.</text>
</comment>
<gene>
    <name evidence="1" type="ORF">CR513_38626</name>
</gene>
<reference evidence="1" key="1">
    <citation type="submission" date="2018-05" db="EMBL/GenBank/DDBJ databases">
        <title>Draft genome of Mucuna pruriens seed.</title>
        <authorList>
            <person name="Nnadi N.E."/>
            <person name="Vos R."/>
            <person name="Hasami M.H."/>
            <person name="Devisetty U.K."/>
            <person name="Aguiy J.C."/>
        </authorList>
    </citation>
    <scope>NUCLEOTIDE SEQUENCE [LARGE SCALE GENOMIC DNA]</scope>
    <source>
        <strain evidence="1">JCA_2017</strain>
    </source>
</reference>
<name>A0A371FR49_MUCPR</name>
<dbReference type="AlphaFoldDB" id="A0A371FR49"/>
<keyword evidence="2" id="KW-1185">Reference proteome</keyword>
<feature type="non-terminal residue" evidence="1">
    <location>
        <position position="1"/>
    </location>
</feature>